<keyword evidence="4" id="KW-0256">Endoplasmic reticulum</keyword>
<evidence type="ECO:0000256" key="3">
    <source>
        <dbReference type="ARBA" id="ARBA00022801"/>
    </source>
</evidence>
<keyword evidence="1 9" id="KW-0812">Transmembrane</keyword>
<evidence type="ECO:0000256" key="2">
    <source>
        <dbReference type="ARBA" id="ARBA00022741"/>
    </source>
</evidence>
<evidence type="ECO:0000256" key="5">
    <source>
        <dbReference type="ARBA" id="ARBA00022989"/>
    </source>
</evidence>
<keyword evidence="6" id="KW-0342">GTP-binding</keyword>
<sequence length="846" mass="92317">MASNGNAGKWLHLIDGNGDLVHPAAIARYLGQCLGADPKTLPRVADIVAAEQDSDSPVVIPSVPVLKKRAFDYRMVGVFGGQSSGKSTLLNHLFATDFAVMDADEGRSQTTKGCFLSKARCPEATASESGQGLFIMDFEGTDGVERGENQNFEKQLSLFALSVADTLIINMWCNEVGRFNAANLSLLQTVFEVNLQLNAHTAREGAVGGSSSASPDEKPTLLFVLRDHVDGSLEKLAGVVEKSLATIWDRISKPAIFASSPLSDHFHLRFASLPHFSLQKAEFQSAVVDLRRWFVDDAHPKYLYRHVRPGNFRSIPLDGVPQYLDSCWASIKTNKDLDIPSQREMLARLRCGELAQILAADHQEAMDAALTKIKDGQFIKQVSRWAGDLEERAIAEFDKETKHYADAIVDEQRADLAAELEKASEATILAQCSALADALVRTCDGSVQRVIDSALTSALPRLGREWFEKLQAARSQPGDPADSQKKAAKAASAARQVAKFWGFVSAEVAAVTADLRKQLERGGGANADDADNEQSAALACLVGDTDAQERTLRQLHRGMQGRVKARLEGMTTDPSSAMLKVFERTLSTNEDGTTRFNTTITGLDKQYGPARAAALLLLACISVNRLDLNDSADAVAAADDAGSEALERQRYIAQLVSRWQKDAGHTEFEPHTDPKALIGRPTTTALPKEAAGDDAEETAARAAARHQFASLVALDEAAISRAYDMFDMKCDFHYKSERARIEAGTQSIPGWIYVVILFLGANEIWWLLVNPHMLILAGILAWFFFANWIKAQWQKFEETGPPAVVLPAKTALATVQLHYDRHVAPLIQGVGPGAPRTEEAIKKKTQ</sequence>
<keyword evidence="3" id="KW-0378">Hydrolase</keyword>
<feature type="domain" description="GB1/RHD3-type G" evidence="10">
    <location>
        <begin position="70"/>
        <end position="308"/>
    </location>
</feature>
<dbReference type="InterPro" id="IPR027417">
    <property type="entry name" value="P-loop_NTPase"/>
</dbReference>
<evidence type="ECO:0000256" key="8">
    <source>
        <dbReference type="PROSITE-ProRule" id="PRU01052"/>
    </source>
</evidence>
<evidence type="ECO:0000256" key="4">
    <source>
        <dbReference type="ARBA" id="ARBA00022824"/>
    </source>
</evidence>
<dbReference type="Gene3D" id="3.40.50.300">
    <property type="entry name" value="P-loop containing nucleotide triphosphate hydrolases"/>
    <property type="match status" value="1"/>
</dbReference>
<dbReference type="GO" id="GO:0003924">
    <property type="term" value="F:GTPase activity"/>
    <property type="evidence" value="ECO:0007669"/>
    <property type="project" value="TreeGrafter"/>
</dbReference>
<dbReference type="InterPro" id="IPR046758">
    <property type="entry name" value="Sey1/RHD3-like_3HB"/>
</dbReference>
<dbReference type="GO" id="GO:0016320">
    <property type="term" value="P:endoplasmic reticulum membrane fusion"/>
    <property type="evidence" value="ECO:0007669"/>
    <property type="project" value="TreeGrafter"/>
</dbReference>
<reference evidence="11" key="1">
    <citation type="submission" date="2021-01" db="EMBL/GenBank/DDBJ databases">
        <authorList>
            <person name="Corre E."/>
            <person name="Pelletier E."/>
            <person name="Niang G."/>
            <person name="Scheremetjew M."/>
            <person name="Finn R."/>
            <person name="Kale V."/>
            <person name="Holt S."/>
            <person name="Cochrane G."/>
            <person name="Meng A."/>
            <person name="Brown T."/>
            <person name="Cohen L."/>
        </authorList>
    </citation>
    <scope>NUCLEOTIDE SEQUENCE</scope>
    <source>
        <strain evidence="11">CCAP 1951/1</strain>
    </source>
</reference>
<evidence type="ECO:0000259" key="10">
    <source>
        <dbReference type="PROSITE" id="PS51715"/>
    </source>
</evidence>
<proteinExistence type="inferred from homology"/>
<name>A0A7S1M7N2_NEODS</name>
<dbReference type="GO" id="GO:0005525">
    <property type="term" value="F:GTP binding"/>
    <property type="evidence" value="ECO:0007669"/>
    <property type="project" value="UniProtKB-KW"/>
</dbReference>
<keyword evidence="5 9" id="KW-1133">Transmembrane helix</keyword>
<feature type="transmembrane region" description="Helical" evidence="9">
    <location>
        <begin position="764"/>
        <end position="785"/>
    </location>
</feature>
<gene>
    <name evidence="11" type="ORF">NDES1114_LOCUS18693</name>
</gene>
<protein>
    <recommendedName>
        <fullName evidence="10">GB1/RHD3-type G domain-containing protein</fullName>
    </recommendedName>
</protein>
<keyword evidence="2" id="KW-0547">Nucleotide-binding</keyword>
<dbReference type="GO" id="GO:0005783">
    <property type="term" value="C:endoplasmic reticulum"/>
    <property type="evidence" value="ECO:0007669"/>
    <property type="project" value="TreeGrafter"/>
</dbReference>
<dbReference type="SUPFAM" id="SSF52540">
    <property type="entry name" value="P-loop containing nucleoside triphosphate hydrolases"/>
    <property type="match status" value="1"/>
</dbReference>
<dbReference type="Pfam" id="PF05879">
    <property type="entry name" value="RHD3_GTPase"/>
    <property type="match status" value="1"/>
</dbReference>
<organism evidence="11">
    <name type="scientific">Neobodo designis</name>
    <name type="common">Flagellated protozoan</name>
    <name type="synonym">Bodo designis</name>
    <dbReference type="NCBI Taxonomy" id="312471"/>
    <lineage>
        <taxon>Eukaryota</taxon>
        <taxon>Discoba</taxon>
        <taxon>Euglenozoa</taxon>
        <taxon>Kinetoplastea</taxon>
        <taxon>Metakinetoplastina</taxon>
        <taxon>Neobodonida</taxon>
        <taxon>Neobodo</taxon>
    </lineage>
</organism>
<evidence type="ECO:0000313" key="11">
    <source>
        <dbReference type="EMBL" id="CAD9123646.1"/>
    </source>
</evidence>
<dbReference type="InterPro" id="IPR030386">
    <property type="entry name" value="G_GB1_RHD3_dom"/>
</dbReference>
<dbReference type="PROSITE" id="PS51715">
    <property type="entry name" value="G_GB1_RHD3"/>
    <property type="match status" value="1"/>
</dbReference>
<dbReference type="AlphaFoldDB" id="A0A7S1M7N2"/>
<dbReference type="PANTHER" id="PTHR45923:SF2">
    <property type="entry name" value="PROTEIN SEY1"/>
    <property type="match status" value="1"/>
</dbReference>
<evidence type="ECO:0000256" key="6">
    <source>
        <dbReference type="ARBA" id="ARBA00023134"/>
    </source>
</evidence>
<dbReference type="CDD" id="cd01851">
    <property type="entry name" value="GBP"/>
    <property type="match status" value="1"/>
</dbReference>
<dbReference type="PANTHER" id="PTHR45923">
    <property type="entry name" value="PROTEIN SEY1"/>
    <property type="match status" value="1"/>
</dbReference>
<evidence type="ECO:0000256" key="1">
    <source>
        <dbReference type="ARBA" id="ARBA00022692"/>
    </source>
</evidence>
<dbReference type="InterPro" id="IPR008803">
    <property type="entry name" value="RHD3/Sey1"/>
</dbReference>
<evidence type="ECO:0000256" key="7">
    <source>
        <dbReference type="ARBA" id="ARBA00023136"/>
    </source>
</evidence>
<dbReference type="EMBL" id="HBGF01028214">
    <property type="protein sequence ID" value="CAD9123646.1"/>
    <property type="molecule type" value="Transcribed_RNA"/>
</dbReference>
<evidence type="ECO:0000256" key="9">
    <source>
        <dbReference type="SAM" id="Phobius"/>
    </source>
</evidence>
<comment type="similarity">
    <text evidence="8">Belongs to the TRAFAC class dynamin-like GTPase superfamily. GB1/RHD3 GTPase family.</text>
</comment>
<dbReference type="Pfam" id="PF20428">
    <property type="entry name" value="Sey1_3HB"/>
    <property type="match status" value="1"/>
</dbReference>
<accession>A0A7S1M7N2</accession>
<keyword evidence="7 9" id="KW-0472">Membrane</keyword>